<sequence length="282" mass="32305">MRIVKAINNNVALAVNEQGHELVIMGKGVGFQKKPDDIIDDAVIEKIFVLETDELSEKLMDLLGEIPAIHLEIADEIVNYAKETFDVKISDNVYLTLTDHISFAITRHEKGMSIRNVMLWEVKKFYKDEFAIGLKALEIIHERLGVQLGEDEAGFIALHIVNARQDGQAMKTTVDMTQVVQDVLNIVTYHFNVVLDESSLNYTRFVTHLQYFAQRLLRNEIVDSGDDFLFDQVQVKYPESFACTAKIDAYLQKAHHATLTKDERVYLTLHIHRVTERNRTSE</sequence>
<dbReference type="Pfam" id="PF00874">
    <property type="entry name" value="PRD"/>
    <property type="match status" value="2"/>
</dbReference>
<dbReference type="NCBIfam" id="NF046042">
    <property type="entry name" value="LicT"/>
    <property type="match status" value="1"/>
</dbReference>
<dbReference type="InterPro" id="IPR036650">
    <property type="entry name" value="CAT_RNA-bd_dom_sf"/>
</dbReference>
<dbReference type="Gene3D" id="1.10.1790.10">
    <property type="entry name" value="PRD domain"/>
    <property type="match status" value="2"/>
</dbReference>
<dbReference type="eggNOG" id="COG3711">
    <property type="taxonomic scope" value="Bacteria"/>
</dbReference>
<name>A0A099WB05_9LIST</name>
<dbReference type="InterPro" id="IPR004341">
    <property type="entry name" value="CAT_RNA-bd_dom"/>
</dbReference>
<reference evidence="1 2" key="1">
    <citation type="submission" date="2014-05" db="EMBL/GenBank/DDBJ databases">
        <title>Novel Listeriaceae from food processing environments.</title>
        <authorList>
            <person name="den Bakker H.C."/>
        </authorList>
    </citation>
    <scope>NUCLEOTIDE SEQUENCE [LARGE SCALE GENOMIC DNA]</scope>
    <source>
        <strain evidence="1 2">FSL A5-0281</strain>
    </source>
</reference>
<dbReference type="OrthoDB" id="9813552at2"/>
<evidence type="ECO:0000313" key="1">
    <source>
        <dbReference type="EMBL" id="KGL42944.1"/>
    </source>
</evidence>
<organism evidence="1 2">
    <name type="scientific">Listeria booriae</name>
    <dbReference type="NCBI Taxonomy" id="1552123"/>
    <lineage>
        <taxon>Bacteria</taxon>
        <taxon>Bacillati</taxon>
        <taxon>Bacillota</taxon>
        <taxon>Bacilli</taxon>
        <taxon>Bacillales</taxon>
        <taxon>Listeriaceae</taxon>
        <taxon>Listeria</taxon>
    </lineage>
</organism>
<dbReference type="SUPFAM" id="SSF50151">
    <property type="entry name" value="SacY-like RNA-binding domain"/>
    <property type="match status" value="1"/>
</dbReference>
<dbReference type="InterPro" id="IPR036634">
    <property type="entry name" value="PRD_sf"/>
</dbReference>
<dbReference type="AlphaFoldDB" id="A0A099WB05"/>
<dbReference type="GO" id="GO:0003723">
    <property type="term" value="F:RNA binding"/>
    <property type="evidence" value="ECO:0007669"/>
    <property type="project" value="InterPro"/>
</dbReference>
<dbReference type="STRING" id="1552123.EP57_05680"/>
<dbReference type="PANTHER" id="PTHR30185">
    <property type="entry name" value="CRYPTIC BETA-GLUCOSIDE BGL OPERON ANTITERMINATOR"/>
    <property type="match status" value="1"/>
</dbReference>
<dbReference type="SMART" id="SM01061">
    <property type="entry name" value="CAT_RBD"/>
    <property type="match status" value="1"/>
</dbReference>
<dbReference type="InterPro" id="IPR050661">
    <property type="entry name" value="BglG_antiterminators"/>
</dbReference>
<dbReference type="PROSITE" id="PS51372">
    <property type="entry name" value="PRD_2"/>
    <property type="match status" value="2"/>
</dbReference>
<dbReference type="GO" id="GO:0006355">
    <property type="term" value="P:regulation of DNA-templated transcription"/>
    <property type="evidence" value="ECO:0007669"/>
    <property type="project" value="InterPro"/>
</dbReference>
<dbReference type="RefSeq" id="WP_036084900.1">
    <property type="nucleotide sequence ID" value="NZ_CBCSHQ010000001.1"/>
</dbReference>
<dbReference type="PANTHER" id="PTHR30185:SF15">
    <property type="entry name" value="CRYPTIC BETA-GLUCOSIDE BGL OPERON ANTITERMINATOR"/>
    <property type="match status" value="1"/>
</dbReference>
<dbReference type="Pfam" id="PF03123">
    <property type="entry name" value="CAT_RBD"/>
    <property type="match status" value="1"/>
</dbReference>
<dbReference type="EMBL" id="JNFA01000011">
    <property type="protein sequence ID" value="KGL42944.1"/>
    <property type="molecule type" value="Genomic_DNA"/>
</dbReference>
<proteinExistence type="predicted"/>
<dbReference type="Gene3D" id="2.30.24.10">
    <property type="entry name" value="CAT RNA-binding domain"/>
    <property type="match status" value="1"/>
</dbReference>
<evidence type="ECO:0000313" key="2">
    <source>
        <dbReference type="Proteomes" id="UP000029844"/>
    </source>
</evidence>
<comment type="caution">
    <text evidence="1">The sequence shown here is derived from an EMBL/GenBank/DDBJ whole genome shotgun (WGS) entry which is preliminary data.</text>
</comment>
<dbReference type="InterPro" id="IPR011608">
    <property type="entry name" value="PRD"/>
</dbReference>
<keyword evidence="2" id="KW-1185">Reference proteome</keyword>
<dbReference type="Proteomes" id="UP000029844">
    <property type="component" value="Unassembled WGS sequence"/>
</dbReference>
<protein>
    <submittedName>
        <fullName evidence="1">Transcription antiterminator BglG</fullName>
    </submittedName>
</protein>
<dbReference type="SUPFAM" id="SSF63520">
    <property type="entry name" value="PTS-regulatory domain, PRD"/>
    <property type="match status" value="2"/>
</dbReference>
<dbReference type="GeneID" id="58716878"/>
<gene>
    <name evidence="1" type="ORF">EP57_05680</name>
</gene>
<accession>A0A099WB05</accession>